<feature type="transmembrane region" description="Helical" evidence="2">
    <location>
        <begin position="127"/>
        <end position="150"/>
    </location>
</feature>
<protein>
    <submittedName>
        <fullName evidence="3">Uncharacterized protein</fullName>
    </submittedName>
</protein>
<gene>
    <name evidence="3" type="ORF">CMUST_15035</name>
</gene>
<dbReference type="PATRIC" id="fig|571915.4.peg.3227"/>
<keyword evidence="2" id="KW-1133">Transmembrane helix</keyword>
<evidence type="ECO:0000256" key="1">
    <source>
        <dbReference type="SAM" id="MobiDB-lite"/>
    </source>
</evidence>
<name>A0A0G3H1K6_9CORY</name>
<dbReference type="EMBL" id="CP011542">
    <property type="protein sequence ID" value="AKK07296.1"/>
    <property type="molecule type" value="Genomic_DNA"/>
</dbReference>
<dbReference type="AlphaFoldDB" id="A0A0G3H1K6"/>
<reference evidence="3 4" key="1">
    <citation type="journal article" date="2015" name="Genome Announc.">
        <title>Complete Genome Sequence of the Type Strain Corynebacterium mustelae DSM 45274, Isolated from Various Tissues of a Male Ferret with Lethal Sepsis.</title>
        <authorList>
            <person name="Ruckert C."/>
            <person name="Eimer J."/>
            <person name="Winkler A."/>
            <person name="Tauch A."/>
        </authorList>
    </citation>
    <scope>NUCLEOTIDE SEQUENCE [LARGE SCALE GENOMIC DNA]</scope>
    <source>
        <strain evidence="3 4">DSM 45274</strain>
    </source>
</reference>
<evidence type="ECO:0000256" key="2">
    <source>
        <dbReference type="SAM" id="Phobius"/>
    </source>
</evidence>
<dbReference type="KEGG" id="cmv:CMUST_15035"/>
<dbReference type="STRING" id="571915.CMUST_15035"/>
<accession>A0A0G3H1K6</accession>
<evidence type="ECO:0000313" key="3">
    <source>
        <dbReference type="EMBL" id="AKK07296.1"/>
    </source>
</evidence>
<feature type="compositionally biased region" description="Polar residues" evidence="1">
    <location>
        <begin position="7"/>
        <end position="24"/>
    </location>
</feature>
<feature type="transmembrane region" description="Helical" evidence="2">
    <location>
        <begin position="93"/>
        <end position="115"/>
    </location>
</feature>
<dbReference type="OrthoDB" id="4774281at2"/>
<evidence type="ECO:0000313" key="4">
    <source>
        <dbReference type="Proteomes" id="UP000035199"/>
    </source>
</evidence>
<organism evidence="3 4">
    <name type="scientific">Corynebacterium mustelae</name>
    <dbReference type="NCBI Taxonomy" id="571915"/>
    <lineage>
        <taxon>Bacteria</taxon>
        <taxon>Bacillati</taxon>
        <taxon>Actinomycetota</taxon>
        <taxon>Actinomycetes</taxon>
        <taxon>Mycobacteriales</taxon>
        <taxon>Corynebacteriaceae</taxon>
        <taxon>Corynebacterium</taxon>
    </lineage>
</organism>
<reference evidence="4" key="2">
    <citation type="submission" date="2015-05" db="EMBL/GenBank/DDBJ databases">
        <title>Complete genome sequence of Corynebacterium mustelae DSM 45274, isolated from various tissues of a male ferret with lethal sepsis.</title>
        <authorList>
            <person name="Ruckert C."/>
            <person name="Albersmeier A."/>
            <person name="Winkler A."/>
            <person name="Tauch A."/>
        </authorList>
    </citation>
    <scope>NUCLEOTIDE SEQUENCE [LARGE SCALE GENOMIC DNA]</scope>
    <source>
        <strain evidence="4">DSM 45274</strain>
    </source>
</reference>
<keyword evidence="4" id="KW-1185">Reference proteome</keyword>
<feature type="transmembrane region" description="Helical" evidence="2">
    <location>
        <begin position="48"/>
        <end position="73"/>
    </location>
</feature>
<proteinExistence type="predicted"/>
<keyword evidence="2" id="KW-0472">Membrane</keyword>
<dbReference type="Proteomes" id="UP000035199">
    <property type="component" value="Chromosome"/>
</dbReference>
<sequence length="153" mass="17364">MEHPENDLSSDADQSNRFRPQPTTFDELADTPDPLKEAALNKKSTKQAIAWALLTPVITGIVAYILAWVARIQGGSLCDDGHATWICSRQAEIWWPAATSMVPIIATIGCGVIMYRKYLNYTRWRPWMGTFWFLVPFAMLWMVTVFQMSIVGH</sequence>
<feature type="region of interest" description="Disordered" evidence="1">
    <location>
        <begin position="1"/>
        <end position="31"/>
    </location>
</feature>
<keyword evidence="2" id="KW-0812">Transmembrane</keyword>
<dbReference type="RefSeq" id="WP_047263153.1">
    <property type="nucleotide sequence ID" value="NZ_CP011542.1"/>
</dbReference>